<evidence type="ECO:0000313" key="2">
    <source>
        <dbReference type="Proteomes" id="UP000306560"/>
    </source>
</evidence>
<evidence type="ECO:0000313" key="1">
    <source>
        <dbReference type="EMBL" id="QBQ76541.1"/>
    </source>
</evidence>
<organism evidence="1 2">
    <name type="scientific">Escherichia phage vB_EcoP_WFI101126</name>
    <dbReference type="NCBI Taxonomy" id="2508203"/>
    <lineage>
        <taxon>Viruses</taxon>
        <taxon>Duplodnaviria</taxon>
        <taxon>Heunggongvirae</taxon>
        <taxon>Uroviricota</taxon>
        <taxon>Caudoviricetes</taxon>
        <taxon>Mktvariviridae</taxon>
        <taxon>Gordonclarkvirinae</taxon>
        <taxon>Kuravirus</taxon>
        <taxon>Kuravirus WFI101126</taxon>
    </lineage>
</organism>
<reference evidence="1 2" key="1">
    <citation type="submission" date="2019-01" db="EMBL/GenBank/DDBJ databases">
        <title>Still something new to discover - new insights into E. coli phage diversity and taxonomy.</title>
        <authorList>
            <person name="Korf I.H.E."/>
            <person name="Adriaennsens E."/>
            <person name="Dreiseikelmann B."/>
            <person name="Kropinski A."/>
            <person name="Nimtz M."/>
            <person name="Meier-Kolthoff J.P."/>
            <person name="Rohde M."/>
            <person name="van Raaij M."/>
            <person name="Wittmann J."/>
        </authorList>
    </citation>
    <scope>NUCLEOTIDE SEQUENCE [LARGE SCALE GENOMIC DNA]</scope>
</reference>
<accession>A0A482MRC6</accession>
<keyword evidence="2" id="KW-1185">Reference proteome</keyword>
<sequence length="77" mass="8593">MKTKEVKYFGEVIKIGNSIRYLATDSNGEVYGFTHKPEIRGYAWALPYGTPFETGGAVYLNDNGPLFGWKTSLVEVV</sequence>
<protein>
    <submittedName>
        <fullName evidence="1">Uncharacterized protein</fullName>
    </submittedName>
</protein>
<dbReference type="Proteomes" id="UP000306560">
    <property type="component" value="Segment"/>
</dbReference>
<dbReference type="EMBL" id="MK373770">
    <property type="protein sequence ID" value="QBQ76541.1"/>
    <property type="molecule type" value="Genomic_DNA"/>
</dbReference>
<gene>
    <name evidence="1" type="ORF">WFI101126_00114</name>
</gene>
<name>A0A482MRC6_9CAUD</name>
<proteinExistence type="predicted"/>